<dbReference type="PANTHER" id="PTHR22911">
    <property type="entry name" value="ACYL-MALONYL CONDENSING ENZYME-RELATED"/>
    <property type="match status" value="1"/>
</dbReference>
<feature type="domain" description="EamA" evidence="7">
    <location>
        <begin position="155"/>
        <end position="286"/>
    </location>
</feature>
<gene>
    <name evidence="8" type="ORF">SAMN04488117_104166</name>
</gene>
<dbReference type="SUPFAM" id="SSF103481">
    <property type="entry name" value="Multidrug resistance efflux transporter EmrE"/>
    <property type="match status" value="2"/>
</dbReference>
<evidence type="ECO:0000313" key="9">
    <source>
        <dbReference type="Proteomes" id="UP000182284"/>
    </source>
</evidence>
<dbReference type="PANTHER" id="PTHR22911:SF6">
    <property type="entry name" value="SOLUTE CARRIER FAMILY 35 MEMBER G1"/>
    <property type="match status" value="1"/>
</dbReference>
<comment type="similarity">
    <text evidence="2">Belongs to the drug/metabolite transporter (DMT) superfamily. 10 TMS drug/metabolite exporter (DME) (TC 2.A.7.3) family.</text>
</comment>
<comment type="subcellular location">
    <subcellularLocation>
        <location evidence="1">Membrane</location>
        <topology evidence="1">Multi-pass membrane protein</topology>
    </subcellularLocation>
</comment>
<evidence type="ECO:0000256" key="6">
    <source>
        <dbReference type="SAM" id="Phobius"/>
    </source>
</evidence>
<evidence type="ECO:0000256" key="2">
    <source>
        <dbReference type="ARBA" id="ARBA00009853"/>
    </source>
</evidence>
<dbReference type="Proteomes" id="UP000182284">
    <property type="component" value="Unassembled WGS sequence"/>
</dbReference>
<feature type="transmembrane region" description="Helical" evidence="6">
    <location>
        <begin position="98"/>
        <end position="115"/>
    </location>
</feature>
<keyword evidence="5 6" id="KW-0472">Membrane</keyword>
<keyword evidence="4 6" id="KW-1133">Transmembrane helix</keyword>
<feature type="transmembrane region" description="Helical" evidence="6">
    <location>
        <begin position="214"/>
        <end position="236"/>
    </location>
</feature>
<dbReference type="Pfam" id="PF00892">
    <property type="entry name" value="EamA"/>
    <property type="match status" value="2"/>
</dbReference>
<keyword evidence="3 6" id="KW-0812">Transmembrane</keyword>
<organism evidence="8 9">
    <name type="scientific">Celeribacter baekdonensis</name>
    <dbReference type="NCBI Taxonomy" id="875171"/>
    <lineage>
        <taxon>Bacteria</taxon>
        <taxon>Pseudomonadati</taxon>
        <taxon>Pseudomonadota</taxon>
        <taxon>Alphaproteobacteria</taxon>
        <taxon>Rhodobacterales</taxon>
        <taxon>Roseobacteraceae</taxon>
        <taxon>Celeribacter</taxon>
    </lineage>
</organism>
<protein>
    <submittedName>
        <fullName evidence="8">Permease of the drug/metabolite transporter (DMT) superfamily</fullName>
    </submittedName>
</protein>
<feature type="transmembrane region" description="Helical" evidence="6">
    <location>
        <begin position="269"/>
        <end position="287"/>
    </location>
</feature>
<evidence type="ECO:0000259" key="7">
    <source>
        <dbReference type="Pfam" id="PF00892"/>
    </source>
</evidence>
<feature type="transmembrane region" description="Helical" evidence="6">
    <location>
        <begin position="186"/>
        <end position="208"/>
    </location>
</feature>
<evidence type="ECO:0000256" key="5">
    <source>
        <dbReference type="ARBA" id="ARBA00023136"/>
    </source>
</evidence>
<feature type="transmembrane region" description="Helical" evidence="6">
    <location>
        <begin position="243"/>
        <end position="263"/>
    </location>
</feature>
<sequence length="305" mass="32894">MTPFRGIALKLASVFCFVIMAALIKAASDEVPPGEAVFFRSFFALPIIFIWLAQRHEFTAGLRVKSPMGHVWRGMIGASAMFLNFYALALLPLPEATAIGYASPLLLVIFAAMFAGENVRLFRFSAVLAGLVGVIVVLLPRITVMQGMPDPLEQLGAIVALGGACLAAIVQLHVRNMVRSESTTSIVFWFSMSCTVAGLLTIPFSEWVMPSPTVFIFLILGGLIGGVAQVFLTSCYRYADASLLAPFDYASMLFALIIGYTVFGEVPTVPMIIGASIVISAGIAIILRERALGLSADRRRKTDTF</sequence>
<name>A0A1G7L4L2_9RHOB</name>
<feature type="transmembrane region" description="Helical" evidence="6">
    <location>
        <begin position="155"/>
        <end position="174"/>
    </location>
</feature>
<dbReference type="GO" id="GO:0016020">
    <property type="term" value="C:membrane"/>
    <property type="evidence" value="ECO:0007669"/>
    <property type="project" value="UniProtKB-SubCell"/>
</dbReference>
<dbReference type="RefSeq" id="WP_074644004.1">
    <property type="nucleotide sequence ID" value="NZ_FNBL01000004.1"/>
</dbReference>
<evidence type="ECO:0000256" key="1">
    <source>
        <dbReference type="ARBA" id="ARBA00004141"/>
    </source>
</evidence>
<accession>A0A1G7L4L2</accession>
<feature type="transmembrane region" description="Helical" evidence="6">
    <location>
        <begin position="74"/>
        <end position="92"/>
    </location>
</feature>
<dbReference type="OrthoDB" id="8478503at2"/>
<dbReference type="InterPro" id="IPR000620">
    <property type="entry name" value="EamA_dom"/>
</dbReference>
<dbReference type="AlphaFoldDB" id="A0A1G7L4L2"/>
<evidence type="ECO:0000313" key="8">
    <source>
        <dbReference type="EMBL" id="SDF44403.1"/>
    </source>
</evidence>
<evidence type="ECO:0000256" key="3">
    <source>
        <dbReference type="ARBA" id="ARBA00022692"/>
    </source>
</evidence>
<evidence type="ECO:0000256" key="4">
    <source>
        <dbReference type="ARBA" id="ARBA00022989"/>
    </source>
</evidence>
<dbReference type="EMBL" id="FNBL01000004">
    <property type="protein sequence ID" value="SDF44403.1"/>
    <property type="molecule type" value="Genomic_DNA"/>
</dbReference>
<feature type="domain" description="EamA" evidence="7">
    <location>
        <begin position="5"/>
        <end position="138"/>
    </location>
</feature>
<feature type="transmembrane region" description="Helical" evidence="6">
    <location>
        <begin position="122"/>
        <end position="143"/>
    </location>
</feature>
<proteinExistence type="inferred from homology"/>
<dbReference type="InterPro" id="IPR037185">
    <property type="entry name" value="EmrE-like"/>
</dbReference>
<reference evidence="8 9" key="1">
    <citation type="submission" date="2016-10" db="EMBL/GenBank/DDBJ databases">
        <authorList>
            <person name="de Groot N.N."/>
        </authorList>
    </citation>
    <scope>NUCLEOTIDE SEQUENCE [LARGE SCALE GENOMIC DNA]</scope>
    <source>
        <strain evidence="8 9">DSM 27375</strain>
    </source>
</reference>
<feature type="transmembrane region" description="Helical" evidence="6">
    <location>
        <begin position="36"/>
        <end position="53"/>
    </location>
</feature>